<keyword evidence="2" id="KW-1185">Reference proteome</keyword>
<evidence type="ECO:0000313" key="1">
    <source>
        <dbReference type="EMBL" id="ORJ58748.1"/>
    </source>
</evidence>
<proteinExistence type="predicted"/>
<evidence type="ECO:0008006" key="3">
    <source>
        <dbReference type="Google" id="ProtNLM"/>
    </source>
</evidence>
<dbReference type="RefSeq" id="WP_085010977.1">
    <property type="nucleotide sequence ID" value="NZ_NAAD01000014.1"/>
</dbReference>
<dbReference type="OrthoDB" id="5402186at2"/>
<sequence>MDLWFDEKNNIAYIVLTGTLNKDIVLEALESTINCDKYKNGMCRLWDLRNADFSELKSEDIMSIATKSCKLSSTVSEVNVAIVVKDDLDYGLSRMFQSYTNRTSQNMVFRTIEEAEQWLMEVG</sequence>
<comment type="caution">
    <text evidence="1">The sequence shown here is derived from an EMBL/GenBank/DDBJ whole genome shotgun (WGS) entry which is preliminary data.</text>
</comment>
<dbReference type="Proteomes" id="UP000193136">
    <property type="component" value="Unassembled WGS sequence"/>
</dbReference>
<reference evidence="1 2" key="1">
    <citation type="submission" date="2017-03" db="EMBL/GenBank/DDBJ databases">
        <title>Genome sequence of Geothermobacter sp. EPR-M, Deep-Sea Iron Reducer.</title>
        <authorList>
            <person name="Tully B."/>
            <person name="Savalia P."/>
            <person name="Abuyen K."/>
            <person name="Baughan C."/>
            <person name="Romero E."/>
            <person name="Ronkowski C."/>
            <person name="Torres B."/>
            <person name="Tremblay J."/>
            <person name="Trujillo A."/>
            <person name="Tyler M."/>
            <person name="Perez-Rodriguez I."/>
            <person name="Amend J."/>
        </authorList>
    </citation>
    <scope>NUCLEOTIDE SEQUENCE [LARGE SCALE GENOMIC DNA]</scope>
    <source>
        <strain evidence="1 2">EPR-M</strain>
    </source>
</reference>
<accession>A0A1X0Y0Y5</accession>
<evidence type="ECO:0000313" key="2">
    <source>
        <dbReference type="Proteomes" id="UP000193136"/>
    </source>
</evidence>
<gene>
    <name evidence="1" type="ORF">B5V00_11660</name>
</gene>
<name>A0A1X0Y0Y5_9BACT</name>
<dbReference type="EMBL" id="NAAD01000014">
    <property type="protein sequence ID" value="ORJ58748.1"/>
    <property type="molecule type" value="Genomic_DNA"/>
</dbReference>
<organism evidence="1 2">
    <name type="scientific">Geothermobacter hydrogeniphilus</name>
    <dbReference type="NCBI Taxonomy" id="1969733"/>
    <lineage>
        <taxon>Bacteria</taxon>
        <taxon>Pseudomonadati</taxon>
        <taxon>Thermodesulfobacteriota</taxon>
        <taxon>Desulfuromonadia</taxon>
        <taxon>Desulfuromonadales</taxon>
        <taxon>Geothermobacteraceae</taxon>
        <taxon>Geothermobacter</taxon>
    </lineage>
</organism>
<dbReference type="AlphaFoldDB" id="A0A1X0Y0Y5"/>
<protein>
    <recommendedName>
        <fullName evidence="3">SpoIIAA-like</fullName>
    </recommendedName>
</protein>